<dbReference type="EMBL" id="CAAALY010072477">
    <property type="protein sequence ID" value="VEL25234.1"/>
    <property type="molecule type" value="Genomic_DNA"/>
</dbReference>
<dbReference type="Proteomes" id="UP000784294">
    <property type="component" value="Unassembled WGS sequence"/>
</dbReference>
<gene>
    <name evidence="1" type="ORF">PXEA_LOCUS18674</name>
</gene>
<comment type="caution">
    <text evidence="1">The sequence shown here is derived from an EMBL/GenBank/DDBJ whole genome shotgun (WGS) entry which is preliminary data.</text>
</comment>
<sequence length="94" mass="10918">MDSYLCLIGVRRIDCLAAVTITFDKEVLEIFRFRFCLSRNKAPFTTCTTETSQRLPVIPVHRDGVTKIFSVESVYRTIWWAALELELIFVVNSR</sequence>
<reference evidence="1" key="1">
    <citation type="submission" date="2018-11" db="EMBL/GenBank/DDBJ databases">
        <authorList>
            <consortium name="Pathogen Informatics"/>
        </authorList>
    </citation>
    <scope>NUCLEOTIDE SEQUENCE</scope>
</reference>
<organism evidence="1 2">
    <name type="scientific">Protopolystoma xenopodis</name>
    <dbReference type="NCBI Taxonomy" id="117903"/>
    <lineage>
        <taxon>Eukaryota</taxon>
        <taxon>Metazoa</taxon>
        <taxon>Spiralia</taxon>
        <taxon>Lophotrochozoa</taxon>
        <taxon>Platyhelminthes</taxon>
        <taxon>Monogenea</taxon>
        <taxon>Polyopisthocotylea</taxon>
        <taxon>Polystomatidea</taxon>
        <taxon>Polystomatidae</taxon>
        <taxon>Protopolystoma</taxon>
    </lineage>
</organism>
<evidence type="ECO:0000313" key="1">
    <source>
        <dbReference type="EMBL" id="VEL25234.1"/>
    </source>
</evidence>
<dbReference type="AlphaFoldDB" id="A0A3S5A1J3"/>
<keyword evidence="2" id="KW-1185">Reference proteome</keyword>
<accession>A0A3S5A1J3</accession>
<proteinExistence type="predicted"/>
<name>A0A3S5A1J3_9PLAT</name>
<evidence type="ECO:0000313" key="2">
    <source>
        <dbReference type="Proteomes" id="UP000784294"/>
    </source>
</evidence>
<protein>
    <submittedName>
        <fullName evidence="1">Uncharacterized protein</fullName>
    </submittedName>
</protein>